<evidence type="ECO:0000256" key="8">
    <source>
        <dbReference type="ARBA" id="ARBA00023136"/>
    </source>
</evidence>
<evidence type="ECO:0000256" key="3">
    <source>
        <dbReference type="ARBA" id="ARBA00022452"/>
    </source>
</evidence>
<dbReference type="GO" id="GO:0006811">
    <property type="term" value="P:monoatomic ion transport"/>
    <property type="evidence" value="ECO:0007669"/>
    <property type="project" value="UniProtKB-KW"/>
</dbReference>
<evidence type="ECO:0000256" key="9">
    <source>
        <dbReference type="ARBA" id="ARBA00023237"/>
    </source>
</evidence>
<dbReference type="InterPro" id="IPR003684">
    <property type="entry name" value="Porin_alphabac"/>
</dbReference>
<comment type="similarity">
    <text evidence="1 10">Belongs to the alphaproteobacteria porin family.</text>
</comment>
<dbReference type="RefSeq" id="WP_407051717.1">
    <property type="nucleotide sequence ID" value="NZ_CP158568.1"/>
</dbReference>
<keyword evidence="5 10" id="KW-0732">Signal</keyword>
<dbReference type="Pfam" id="PF02530">
    <property type="entry name" value="Porin_2"/>
    <property type="match status" value="1"/>
</dbReference>
<proteinExistence type="inferred from homology"/>
<feature type="signal peptide" evidence="10">
    <location>
        <begin position="1"/>
        <end position="21"/>
    </location>
</feature>
<keyword evidence="6 10" id="KW-0406">Ion transport</keyword>
<keyword evidence="9 10" id="KW-0998">Cell outer membrane</keyword>
<evidence type="ECO:0000256" key="2">
    <source>
        <dbReference type="ARBA" id="ARBA00022448"/>
    </source>
</evidence>
<dbReference type="GO" id="GO:0015288">
    <property type="term" value="F:porin activity"/>
    <property type="evidence" value="ECO:0007669"/>
    <property type="project" value="UniProtKB-KW"/>
</dbReference>
<evidence type="ECO:0000313" key="11">
    <source>
        <dbReference type="EMBL" id="XBY46624.1"/>
    </source>
</evidence>
<name>A0AAU7XIP8_9HYPH</name>
<protein>
    <recommendedName>
        <fullName evidence="10">Porin</fullName>
    </recommendedName>
</protein>
<keyword evidence="3 10" id="KW-1134">Transmembrane beta strand</keyword>
<accession>A0AAU7XIP8</accession>
<evidence type="ECO:0000256" key="4">
    <source>
        <dbReference type="ARBA" id="ARBA00022692"/>
    </source>
</evidence>
<reference evidence="11" key="1">
    <citation type="submission" date="2024-06" db="EMBL/GenBank/DDBJ databases">
        <title>Methylostella associata gen. nov., sp. nov., a novel Ancalomicrobiaceae-affiliated facultatively methylotrophic bacteria that feed on methanotrophs of the genus Methylococcus.</title>
        <authorList>
            <person name="Saltykova V."/>
            <person name="Danilova O.V."/>
            <person name="Oshkin I.Y."/>
            <person name="Belova S.E."/>
            <person name="Pimenov N.V."/>
            <person name="Dedysh S.N."/>
        </authorList>
    </citation>
    <scope>NUCLEOTIDE SEQUENCE</scope>
    <source>
        <strain evidence="11">S20</strain>
    </source>
</reference>
<comment type="domain">
    <text evidence="10">Consists of 16-stranded beta-barrel sheets, with large surface-exposed loops, that form a transmembrane pore at the center of each barrel. The pore is partially ocluded by a peptide loop that folds into the pore lumen.</text>
</comment>
<evidence type="ECO:0000256" key="1">
    <source>
        <dbReference type="ARBA" id="ARBA00009521"/>
    </source>
</evidence>
<dbReference type="SUPFAM" id="SSF56935">
    <property type="entry name" value="Porins"/>
    <property type="match status" value="1"/>
</dbReference>
<gene>
    <name evidence="11" type="ORF">ABS361_10650</name>
</gene>
<feature type="chain" id="PRO_5043090641" description="Porin" evidence="10">
    <location>
        <begin position="22"/>
        <end position="421"/>
    </location>
</feature>
<keyword evidence="8 10" id="KW-0472">Membrane</keyword>
<comment type="subcellular location">
    <subcellularLocation>
        <location evidence="10">Cell outer membrane</location>
        <topology evidence="10">Multi-pass membrane protein</topology>
    </subcellularLocation>
</comment>
<evidence type="ECO:0000256" key="10">
    <source>
        <dbReference type="RuleBase" id="RU364005"/>
    </source>
</evidence>
<evidence type="ECO:0000256" key="7">
    <source>
        <dbReference type="ARBA" id="ARBA00023114"/>
    </source>
</evidence>
<keyword evidence="4 10" id="KW-0812">Transmembrane</keyword>
<sequence>MNLKLATMAAAFAGVATAAQAADLGRPAPAAVDYVKVCDAYGAGFFYIPGSDTCLKIGGFVLADLRTGGGKLSRFDSTASSFGDRTRSGNVFYTRARTQVNFDARTNTEFGLLRSYIDARWEVNTGATAVTTVLPAAYIQFGGLTAGLKNSAFDFTKAGYSLGADYQTNAYSSSVVNQLGYTFAFGNGISATVSIEDPTSVDPNMSGSPRRVQSTNAATTYGGMKVPDVVANLAVSQAWGSAQIAAAYHQDYGTFRSADGWAIAGGVEVLLPMIAKGDKIYVTAAYADGAVSYASQLGNATGRVKEVALNGTVGSDFVDDGIAIRKTKTWSVNGGFHHEFNPKWEFNFDAGYVNVDGFGTRDYSFVGVGGDIRWKPVSNMYIALDAEYGSLSYSTGTQALLGTSKKTYDGWTTLVRVRRNF</sequence>
<keyword evidence="7 10" id="KW-0626">Porin</keyword>
<dbReference type="KEGG" id="mflg:ABS361_10650"/>
<dbReference type="GO" id="GO:0046930">
    <property type="term" value="C:pore complex"/>
    <property type="evidence" value="ECO:0007669"/>
    <property type="project" value="UniProtKB-KW"/>
</dbReference>
<dbReference type="AlphaFoldDB" id="A0AAU7XIP8"/>
<organism evidence="11">
    <name type="scientific">Methyloraptor flagellatus</name>
    <dbReference type="NCBI Taxonomy" id="3162530"/>
    <lineage>
        <taxon>Bacteria</taxon>
        <taxon>Pseudomonadati</taxon>
        <taxon>Pseudomonadota</taxon>
        <taxon>Alphaproteobacteria</taxon>
        <taxon>Hyphomicrobiales</taxon>
        <taxon>Ancalomicrobiaceae</taxon>
        <taxon>Methyloraptor</taxon>
    </lineage>
</organism>
<dbReference type="EMBL" id="CP158568">
    <property type="protein sequence ID" value="XBY46624.1"/>
    <property type="molecule type" value="Genomic_DNA"/>
</dbReference>
<evidence type="ECO:0000256" key="5">
    <source>
        <dbReference type="ARBA" id="ARBA00022729"/>
    </source>
</evidence>
<comment type="function">
    <text evidence="10">Forms passive diffusion pores that allow small molecular weight hydrophilic materials across the outer membrane.</text>
</comment>
<keyword evidence="2 10" id="KW-0813">Transport</keyword>
<evidence type="ECO:0000256" key="6">
    <source>
        <dbReference type="ARBA" id="ARBA00023065"/>
    </source>
</evidence>
<dbReference type="GO" id="GO:0009279">
    <property type="term" value="C:cell outer membrane"/>
    <property type="evidence" value="ECO:0007669"/>
    <property type="project" value="UniProtKB-SubCell"/>
</dbReference>